<dbReference type="Proteomes" id="UP000095287">
    <property type="component" value="Unplaced"/>
</dbReference>
<protein>
    <submittedName>
        <fullName evidence="2">F-box domain-containing protein</fullName>
    </submittedName>
</protein>
<evidence type="ECO:0000313" key="1">
    <source>
        <dbReference type="Proteomes" id="UP000095287"/>
    </source>
</evidence>
<proteinExistence type="predicted"/>
<dbReference type="WBParaSite" id="L893_g15627.t1">
    <property type="protein sequence ID" value="L893_g15627.t1"/>
    <property type="gene ID" value="L893_g15627"/>
</dbReference>
<evidence type="ECO:0000313" key="2">
    <source>
        <dbReference type="WBParaSite" id="L893_g15627.t1"/>
    </source>
</evidence>
<sequence>MDSVPFEFCLDVMGKLQKKDYHYEKMAQTITGRWKAAAQRYADNVCDFEVDLRCDEGKWSCTCIIDNDYYISLDDLLAMSRRFVRCRAINVNKELDDDDYTTCSKEVIFGRLLPLMVQQAHSHGALRFHRSLSREDARMCFDFFRSCKGFGFPDLELPYFGEESEQFLSVCLEHGLKCLTLDTSWSLSQAVENLILKYFTTRRSRWTWSRSDPSHSLKINEPEGAENEELSTLISRRILEITVNAWSEADNNFFEVYSPWYGDLGPVLSIPVPPNVTRTEYKISEEYSVRWSKRNGCILFLFWNDHRLRLTAVA</sequence>
<organism evidence="1 2">
    <name type="scientific">Steinernema glaseri</name>
    <dbReference type="NCBI Taxonomy" id="37863"/>
    <lineage>
        <taxon>Eukaryota</taxon>
        <taxon>Metazoa</taxon>
        <taxon>Ecdysozoa</taxon>
        <taxon>Nematoda</taxon>
        <taxon>Chromadorea</taxon>
        <taxon>Rhabditida</taxon>
        <taxon>Tylenchina</taxon>
        <taxon>Panagrolaimomorpha</taxon>
        <taxon>Strongyloidoidea</taxon>
        <taxon>Steinernematidae</taxon>
        <taxon>Steinernema</taxon>
    </lineage>
</organism>
<reference evidence="2" key="1">
    <citation type="submission" date="2016-11" db="UniProtKB">
        <authorList>
            <consortium name="WormBaseParasite"/>
        </authorList>
    </citation>
    <scope>IDENTIFICATION</scope>
</reference>
<name>A0A1I7YES0_9BILA</name>
<keyword evidence="1" id="KW-1185">Reference proteome</keyword>
<accession>A0A1I7YES0</accession>
<dbReference type="AlphaFoldDB" id="A0A1I7YES0"/>